<dbReference type="WBParaSite" id="ES5_v2.g16371.t1">
    <property type="protein sequence ID" value="ES5_v2.g16371.t1"/>
    <property type="gene ID" value="ES5_v2.g16371"/>
</dbReference>
<accession>A0AC34FGE3</accession>
<reference evidence="2" key="1">
    <citation type="submission" date="2022-11" db="UniProtKB">
        <authorList>
            <consortium name="WormBaseParasite"/>
        </authorList>
    </citation>
    <scope>IDENTIFICATION</scope>
</reference>
<evidence type="ECO:0000313" key="1">
    <source>
        <dbReference type="Proteomes" id="UP000887579"/>
    </source>
</evidence>
<organism evidence="1 2">
    <name type="scientific">Panagrolaimus sp. ES5</name>
    <dbReference type="NCBI Taxonomy" id="591445"/>
    <lineage>
        <taxon>Eukaryota</taxon>
        <taxon>Metazoa</taxon>
        <taxon>Ecdysozoa</taxon>
        <taxon>Nematoda</taxon>
        <taxon>Chromadorea</taxon>
        <taxon>Rhabditida</taxon>
        <taxon>Tylenchina</taxon>
        <taxon>Panagrolaimomorpha</taxon>
        <taxon>Panagrolaimoidea</taxon>
        <taxon>Panagrolaimidae</taxon>
        <taxon>Panagrolaimus</taxon>
    </lineage>
</organism>
<evidence type="ECO:0000313" key="2">
    <source>
        <dbReference type="WBParaSite" id="ES5_v2.g16371.t1"/>
    </source>
</evidence>
<sequence length="645" mass="72910">MAAVETIMVSPTVSSIQKSRQTSSIIRPKTKPVPTVAIIETTPLGEAEPKVNNIEDLSEEEIQEAIDQVLKTSIYSGSSRTLMVQAINDTVHGRMSLTQAAAKFGIPFSTIHPYIKKLRTKLQLRDPALEAKKPRIAAKRKSKVNGGGGEDSGNDESKTSSSDKKPRKKRSPPPGYIPFKQIVIPEHWKKFPEKMQNAVWTAVSYCNYDDIEKKHRLCQAILDVMIGQKTLKAAASNNNVSFYNFLAKPTDDSITPPLHTQLHSQKREPKPIDSFEELEQSLAALATLPIEQQNQFVQMLLCSDSNGKECTSPSNNDALRTATSTPSTERSMGKSVDAVSDWLITKKLNEQALNNSLLMSNGNGGFEAAGSRKRKPQHRKPQHVKRVTPDGLNLSATSTSSSSNNTTSKFSDFLEERFGLTVMKPNKTEENGFNNHVIKEEAAFTKADINAADIHSQSVIFNQDKFANTFIPYYVFRVNDIRPKNYEKMIIALKMIIIDKKSLNEVDLGNIRESFDKHLSSVQNLMKYIAEAFPVFLYQIKPEVSNFGTVQDYIDGKPFYHNRLLNQPPNSLLEMMTINYFQLIVKYLERFVAADMQIDMDLTKFLINHVIKNRSLPELYKESEYKFLHERILSDEILRRYHNLN</sequence>
<protein>
    <submittedName>
        <fullName evidence="2">HTH psq-type domain-containing protein</fullName>
    </submittedName>
</protein>
<name>A0AC34FGE3_9BILA</name>
<proteinExistence type="predicted"/>
<dbReference type="Proteomes" id="UP000887579">
    <property type="component" value="Unplaced"/>
</dbReference>